<accession>A0A1F6D3E9</accession>
<feature type="region of interest" description="Disordered" evidence="6">
    <location>
        <begin position="191"/>
        <end position="212"/>
    </location>
</feature>
<dbReference type="Gene3D" id="3.40.50.10420">
    <property type="entry name" value="NagB/RpiA/CoA transferase-like"/>
    <property type="match status" value="1"/>
</dbReference>
<dbReference type="PIRSF" id="PIRSF006806">
    <property type="entry name" value="FTHF_cligase"/>
    <property type="match status" value="1"/>
</dbReference>
<dbReference type="AlphaFoldDB" id="A0A1F6D3E9"/>
<proteinExistence type="inferred from homology"/>
<gene>
    <name evidence="7" type="ORF">A3F84_23575</name>
</gene>
<dbReference type="GO" id="GO:0005524">
    <property type="term" value="F:ATP binding"/>
    <property type="evidence" value="ECO:0007669"/>
    <property type="project" value="UniProtKB-KW"/>
</dbReference>
<dbReference type="EMBL" id="MFKF01000057">
    <property type="protein sequence ID" value="OGG55895.1"/>
    <property type="molecule type" value="Genomic_DNA"/>
</dbReference>
<keyword evidence="2 4" id="KW-0547">Nucleotide-binding</keyword>
<sequence length="212" mass="23335">MMDIRAEKARVRQEMIARRRTLSAEEVARKGRSILRHLLALPEYRAACLIHSFVSMPDEVDTRALIEEALASGKRVAVPVVQKGRRDLRHAEIGALGDLRPEGDWGLHQPPPERIRPVSPGEIGLVVVPGLAFDSQGNRVGFGAGYYDRFLKAVAAPKVAVAYAFQVLREVPTTEQDAPVDVIVTEEGAQRCRAEGGRRKAEGRRQESEPGA</sequence>
<comment type="catalytic activity">
    <reaction evidence="5">
        <text>(6S)-5-formyl-5,6,7,8-tetrahydrofolate + ATP = (6R)-5,10-methenyltetrahydrofolate + ADP + phosphate</text>
        <dbReference type="Rhea" id="RHEA:10488"/>
        <dbReference type="ChEBI" id="CHEBI:30616"/>
        <dbReference type="ChEBI" id="CHEBI:43474"/>
        <dbReference type="ChEBI" id="CHEBI:57455"/>
        <dbReference type="ChEBI" id="CHEBI:57457"/>
        <dbReference type="ChEBI" id="CHEBI:456216"/>
        <dbReference type="EC" id="6.3.3.2"/>
    </reaction>
</comment>
<dbReference type="SUPFAM" id="SSF100950">
    <property type="entry name" value="NagB/RpiA/CoA transferase-like"/>
    <property type="match status" value="1"/>
</dbReference>
<evidence type="ECO:0000256" key="1">
    <source>
        <dbReference type="ARBA" id="ARBA00010638"/>
    </source>
</evidence>
<dbReference type="Proteomes" id="UP000178606">
    <property type="component" value="Unassembled WGS sequence"/>
</dbReference>
<reference evidence="7 8" key="1">
    <citation type="journal article" date="2016" name="Nat. Commun.">
        <title>Thousands of microbial genomes shed light on interconnected biogeochemical processes in an aquifer system.</title>
        <authorList>
            <person name="Anantharaman K."/>
            <person name="Brown C.T."/>
            <person name="Hug L.A."/>
            <person name="Sharon I."/>
            <person name="Castelle C.J."/>
            <person name="Probst A.J."/>
            <person name="Thomas B.C."/>
            <person name="Singh A."/>
            <person name="Wilkins M.J."/>
            <person name="Karaoz U."/>
            <person name="Brodie E.L."/>
            <person name="Williams K.H."/>
            <person name="Hubbard S.S."/>
            <person name="Banfield J.F."/>
        </authorList>
    </citation>
    <scope>NUCLEOTIDE SEQUENCE [LARGE SCALE GENOMIC DNA]</scope>
    <source>
        <strain evidence="8">RIFCSPLOWO2_12_FULL_64_10</strain>
    </source>
</reference>
<comment type="similarity">
    <text evidence="1 5">Belongs to the 5-formyltetrahydrofolate cyclo-ligase family.</text>
</comment>
<evidence type="ECO:0000256" key="5">
    <source>
        <dbReference type="RuleBase" id="RU361279"/>
    </source>
</evidence>
<feature type="binding site" evidence="4">
    <location>
        <begin position="8"/>
        <end position="12"/>
    </location>
    <ligand>
        <name>ATP</name>
        <dbReference type="ChEBI" id="CHEBI:30616"/>
    </ligand>
</feature>
<dbReference type="GO" id="GO:0035999">
    <property type="term" value="P:tetrahydrofolate interconversion"/>
    <property type="evidence" value="ECO:0007669"/>
    <property type="project" value="TreeGrafter"/>
</dbReference>
<keyword evidence="7" id="KW-0436">Ligase</keyword>
<dbReference type="PANTHER" id="PTHR23407:SF1">
    <property type="entry name" value="5-FORMYLTETRAHYDROFOLATE CYCLO-LIGASE"/>
    <property type="match status" value="1"/>
</dbReference>
<feature type="binding site" evidence="4">
    <location>
        <begin position="139"/>
        <end position="147"/>
    </location>
    <ligand>
        <name>ATP</name>
        <dbReference type="ChEBI" id="CHEBI:30616"/>
    </ligand>
</feature>
<comment type="caution">
    <text evidence="7">The sequence shown here is derived from an EMBL/GenBank/DDBJ whole genome shotgun (WGS) entry which is preliminary data.</text>
</comment>
<dbReference type="InterPro" id="IPR024185">
    <property type="entry name" value="FTHF_cligase-like_sf"/>
</dbReference>
<dbReference type="Pfam" id="PF01812">
    <property type="entry name" value="5-FTHF_cyc-lig"/>
    <property type="match status" value="1"/>
</dbReference>
<evidence type="ECO:0000313" key="8">
    <source>
        <dbReference type="Proteomes" id="UP000178606"/>
    </source>
</evidence>
<dbReference type="EC" id="6.3.3.2" evidence="5"/>
<dbReference type="InterPro" id="IPR037171">
    <property type="entry name" value="NagB/RpiA_transferase-like"/>
</dbReference>
<keyword evidence="3 4" id="KW-0067">ATP-binding</keyword>
<comment type="cofactor">
    <cofactor evidence="5">
        <name>Mg(2+)</name>
        <dbReference type="ChEBI" id="CHEBI:18420"/>
    </cofactor>
</comment>
<dbReference type="PANTHER" id="PTHR23407">
    <property type="entry name" value="ATPASE INHIBITOR/5-FORMYLTETRAHYDROFOLATE CYCLO-LIGASE"/>
    <property type="match status" value="1"/>
</dbReference>
<dbReference type="GO" id="GO:0046872">
    <property type="term" value="F:metal ion binding"/>
    <property type="evidence" value="ECO:0007669"/>
    <property type="project" value="UniProtKB-KW"/>
</dbReference>
<evidence type="ECO:0000256" key="6">
    <source>
        <dbReference type="SAM" id="MobiDB-lite"/>
    </source>
</evidence>
<feature type="binding site" evidence="4">
    <location>
        <position position="59"/>
    </location>
    <ligand>
        <name>substrate</name>
    </ligand>
</feature>
<evidence type="ECO:0000256" key="4">
    <source>
        <dbReference type="PIRSR" id="PIRSR006806-1"/>
    </source>
</evidence>
<evidence type="ECO:0000256" key="3">
    <source>
        <dbReference type="ARBA" id="ARBA00022840"/>
    </source>
</evidence>
<dbReference type="InterPro" id="IPR002698">
    <property type="entry name" value="FTHF_cligase"/>
</dbReference>
<organism evidence="7 8">
    <name type="scientific">Handelsmanbacteria sp. (strain RIFCSPLOWO2_12_FULL_64_10)</name>
    <dbReference type="NCBI Taxonomy" id="1817868"/>
    <lineage>
        <taxon>Bacteria</taxon>
        <taxon>Candidatus Handelsmaniibacteriota</taxon>
    </lineage>
</organism>
<feature type="binding site" evidence="4">
    <location>
        <position position="54"/>
    </location>
    <ligand>
        <name>substrate</name>
    </ligand>
</feature>
<evidence type="ECO:0000256" key="2">
    <source>
        <dbReference type="ARBA" id="ARBA00022741"/>
    </source>
</evidence>
<evidence type="ECO:0000313" key="7">
    <source>
        <dbReference type="EMBL" id="OGG55895.1"/>
    </source>
</evidence>
<dbReference type="GO" id="GO:0009396">
    <property type="term" value="P:folic acid-containing compound biosynthetic process"/>
    <property type="evidence" value="ECO:0007669"/>
    <property type="project" value="TreeGrafter"/>
</dbReference>
<dbReference type="GO" id="GO:0030272">
    <property type="term" value="F:5-formyltetrahydrofolate cyclo-ligase activity"/>
    <property type="evidence" value="ECO:0007669"/>
    <property type="project" value="UniProtKB-EC"/>
</dbReference>
<protein>
    <recommendedName>
        <fullName evidence="5">5-formyltetrahydrofolate cyclo-ligase</fullName>
        <ecNumber evidence="5">6.3.3.2</ecNumber>
    </recommendedName>
</protein>
<keyword evidence="5" id="KW-0460">Magnesium</keyword>
<keyword evidence="5" id="KW-0479">Metal-binding</keyword>
<name>A0A1F6D3E9_HANXR</name>
<dbReference type="NCBIfam" id="TIGR02727">
    <property type="entry name" value="MTHFS_bact"/>
    <property type="match status" value="1"/>
</dbReference>